<feature type="transmembrane region" description="Helical" evidence="6">
    <location>
        <begin position="236"/>
        <end position="256"/>
    </location>
</feature>
<feature type="transmembrane region" description="Helical" evidence="6">
    <location>
        <begin position="461"/>
        <end position="484"/>
    </location>
</feature>
<feature type="transmembrane region" description="Helical" evidence="6">
    <location>
        <begin position="426"/>
        <end position="449"/>
    </location>
</feature>
<evidence type="ECO:0000256" key="2">
    <source>
        <dbReference type="ARBA" id="ARBA00022692"/>
    </source>
</evidence>
<evidence type="ECO:0000313" key="8">
    <source>
        <dbReference type="Proteomes" id="UP001497623"/>
    </source>
</evidence>
<keyword evidence="3 6" id="KW-1133">Transmembrane helix</keyword>
<dbReference type="InterPro" id="IPR005829">
    <property type="entry name" value="Sugar_transporter_CS"/>
</dbReference>
<accession>A0AAV2RZ62</accession>
<evidence type="ECO:0000256" key="1">
    <source>
        <dbReference type="ARBA" id="ARBA00004141"/>
    </source>
</evidence>
<name>A0AAV2RZ62_MEGNR</name>
<reference evidence="7 8" key="1">
    <citation type="submission" date="2024-05" db="EMBL/GenBank/DDBJ databases">
        <authorList>
            <person name="Wallberg A."/>
        </authorList>
    </citation>
    <scope>NUCLEOTIDE SEQUENCE [LARGE SCALE GENOMIC DNA]</scope>
</reference>
<dbReference type="Pfam" id="PF07690">
    <property type="entry name" value="MFS_1"/>
    <property type="match status" value="1"/>
</dbReference>
<keyword evidence="2 6" id="KW-0812">Transmembrane</keyword>
<feature type="transmembrane region" description="Helical" evidence="6">
    <location>
        <begin position="496"/>
        <end position="516"/>
    </location>
</feature>
<feature type="region of interest" description="Disordered" evidence="5">
    <location>
        <begin position="679"/>
        <end position="709"/>
    </location>
</feature>
<dbReference type="EMBL" id="CAXKWB010036244">
    <property type="protein sequence ID" value="CAL4147784.1"/>
    <property type="molecule type" value="Genomic_DNA"/>
</dbReference>
<dbReference type="InterPro" id="IPR036259">
    <property type="entry name" value="MFS_trans_sf"/>
</dbReference>
<keyword evidence="8" id="KW-1185">Reference proteome</keyword>
<feature type="non-terminal residue" evidence="7">
    <location>
        <position position="744"/>
    </location>
</feature>
<evidence type="ECO:0000256" key="4">
    <source>
        <dbReference type="ARBA" id="ARBA00023136"/>
    </source>
</evidence>
<dbReference type="GO" id="GO:0016020">
    <property type="term" value="C:membrane"/>
    <property type="evidence" value="ECO:0007669"/>
    <property type="project" value="UniProtKB-SubCell"/>
</dbReference>
<feature type="transmembrane region" description="Helical" evidence="6">
    <location>
        <begin position="142"/>
        <end position="161"/>
    </location>
</feature>
<dbReference type="Proteomes" id="UP001497623">
    <property type="component" value="Unassembled WGS sequence"/>
</dbReference>
<proteinExistence type="predicted"/>
<comment type="subcellular location">
    <subcellularLocation>
        <location evidence="1">Membrane</location>
        <topology evidence="1">Multi-pass membrane protein</topology>
    </subcellularLocation>
</comment>
<feature type="transmembrane region" description="Helical" evidence="6">
    <location>
        <begin position="209"/>
        <end position="230"/>
    </location>
</feature>
<evidence type="ECO:0008006" key="9">
    <source>
        <dbReference type="Google" id="ProtNLM"/>
    </source>
</evidence>
<feature type="transmembrane region" description="Helical" evidence="6">
    <location>
        <begin position="369"/>
        <end position="390"/>
    </location>
</feature>
<feature type="transmembrane region" description="Helical" evidence="6">
    <location>
        <begin position="114"/>
        <end position="135"/>
    </location>
</feature>
<keyword evidence="4 6" id="KW-0472">Membrane</keyword>
<dbReference type="SUPFAM" id="SSF103473">
    <property type="entry name" value="MFS general substrate transporter"/>
    <property type="match status" value="1"/>
</dbReference>
<organism evidence="7 8">
    <name type="scientific">Meganyctiphanes norvegica</name>
    <name type="common">Northern krill</name>
    <name type="synonym">Thysanopoda norvegica</name>
    <dbReference type="NCBI Taxonomy" id="48144"/>
    <lineage>
        <taxon>Eukaryota</taxon>
        <taxon>Metazoa</taxon>
        <taxon>Ecdysozoa</taxon>
        <taxon>Arthropoda</taxon>
        <taxon>Crustacea</taxon>
        <taxon>Multicrustacea</taxon>
        <taxon>Malacostraca</taxon>
        <taxon>Eumalacostraca</taxon>
        <taxon>Eucarida</taxon>
        <taxon>Euphausiacea</taxon>
        <taxon>Euphausiidae</taxon>
        <taxon>Meganyctiphanes</taxon>
    </lineage>
</organism>
<dbReference type="InterPro" id="IPR011701">
    <property type="entry name" value="MFS"/>
</dbReference>
<feature type="compositionally biased region" description="Basic and acidic residues" evidence="5">
    <location>
        <begin position="290"/>
        <end position="299"/>
    </location>
</feature>
<dbReference type="PANTHER" id="PTHR23507:SF1">
    <property type="entry name" value="FI18259P1-RELATED"/>
    <property type="match status" value="1"/>
</dbReference>
<dbReference type="PROSITE" id="PS00216">
    <property type="entry name" value="SUGAR_TRANSPORT_1"/>
    <property type="match status" value="1"/>
</dbReference>
<gene>
    <name evidence="7" type="ORF">MNOR_LOCUS30120</name>
</gene>
<comment type="caution">
    <text evidence="7">The sequence shown here is derived from an EMBL/GenBank/DDBJ whole genome shotgun (WGS) entry which is preliminary data.</text>
</comment>
<dbReference type="PANTHER" id="PTHR23507">
    <property type="entry name" value="ZGC:174356"/>
    <property type="match status" value="1"/>
</dbReference>
<sequence length="744" mass="83489">MKPPNRNENNVQVPHMLSPPLKDATDTIVGTQKAPGWAWSLWLKVCLILSSLAVEPAMLLDGMGFSVMIVYVENLQMDKICRVNLNYTDEVCDNLNKHKEESIRMQQDFSVFNMYNGMIMSFIPLFFILFVGAWSDKYGRKVPLLMAMIGHFGHSTGYFIISQVPNLPVEHLLISALFDSLGGGTPSFLTAANAYICDVTSEKNRTMRVGMANSIWFLGGPIGTLIGTFLYKNGGYAWVFGVAATMQIVACIYLCFLPESHGPFAKNHDVDELEVTSPHHHDSEAEESEEHSKEVSEKDSKITIGRMIKDFFHFRRIMESFKTTFKRREGHVRAFIMLLIFSNLLRRLGRGAYVYLFTRATLNWRATDYGLWVTYKNLVTSVGSLVAVPLLSKGFNLNDNILAMLGGAASIFDYLLYGLVNENTEYLMWIAPVGALLVNSAVIAIRSMLSKLVQPDELGKISAVLGALDGLMPMVSFSLYTLVYHATVNSFPGAQFFFGLSANLLMTIIIIFIILCERVRSYSVEDLNEDDSKNTIQSKSIHFYNEEMNHHVNQYKTTVSCEQPSNITVMILAAENFHIATPKVHRRSKRLAKRAQINNLENLHEQHEDRNSETDIGAVLSKVLTMHNTYETKPVKKNSDKLGLDNLAYVTTEHEFDNKSLDSGFSRIVSCSSMRSESDLSQVYSEDTEESSDGAEVSTGTASARSSPVIEARHCFSESDKFDSTIEDCTLSEEPESSTHNRWT</sequence>
<evidence type="ECO:0000256" key="5">
    <source>
        <dbReference type="SAM" id="MobiDB-lite"/>
    </source>
</evidence>
<dbReference type="Gene3D" id="1.20.1250.20">
    <property type="entry name" value="MFS general substrate transporter like domains"/>
    <property type="match status" value="1"/>
</dbReference>
<feature type="region of interest" description="Disordered" evidence="5">
    <location>
        <begin position="276"/>
        <end position="299"/>
    </location>
</feature>
<feature type="region of interest" description="Disordered" evidence="5">
    <location>
        <begin position="721"/>
        <end position="744"/>
    </location>
</feature>
<feature type="transmembrane region" description="Helical" evidence="6">
    <location>
        <begin position="41"/>
        <end position="60"/>
    </location>
</feature>
<dbReference type="AlphaFoldDB" id="A0AAV2RZ62"/>
<feature type="transmembrane region" description="Helical" evidence="6">
    <location>
        <begin position="173"/>
        <end position="197"/>
    </location>
</feature>
<evidence type="ECO:0000256" key="6">
    <source>
        <dbReference type="SAM" id="Phobius"/>
    </source>
</evidence>
<protein>
    <recommendedName>
        <fullName evidence="9">Proton-coupled folate transporter</fullName>
    </recommendedName>
</protein>
<evidence type="ECO:0000313" key="7">
    <source>
        <dbReference type="EMBL" id="CAL4147784.1"/>
    </source>
</evidence>
<dbReference type="GO" id="GO:0022857">
    <property type="term" value="F:transmembrane transporter activity"/>
    <property type="evidence" value="ECO:0007669"/>
    <property type="project" value="InterPro"/>
</dbReference>
<evidence type="ECO:0000256" key="3">
    <source>
        <dbReference type="ARBA" id="ARBA00022989"/>
    </source>
</evidence>
<feature type="transmembrane region" description="Helical" evidence="6">
    <location>
        <begin position="402"/>
        <end position="420"/>
    </location>
</feature>